<dbReference type="Proteomes" id="UP000054248">
    <property type="component" value="Unassembled WGS sequence"/>
</dbReference>
<sequence>MVSLPRPSVFAAVRSEAFAWLGRVQGVRALALTCTILPKLEPQEIAQLGRSFGQLERLTISAKGTDAGMLEQQAVTPALLLLFLRFFPSLKILNIHLNLDSILSEAQTKPASSLKQLHVGYSYPPPAAQRDDVIRFLKSALPPRTRIAHSWGVSESGYSRENRSTWEEIIRLVGENSESG</sequence>
<accession>A0A0C3QCI3</accession>
<dbReference type="OrthoDB" id="3300712at2759"/>
<protein>
    <submittedName>
        <fullName evidence="1">Uncharacterized protein</fullName>
    </submittedName>
</protein>
<keyword evidence="2" id="KW-1185">Reference proteome</keyword>
<name>A0A0C3QCI3_9AGAM</name>
<dbReference type="AlphaFoldDB" id="A0A0C3QCI3"/>
<proteinExistence type="predicted"/>
<dbReference type="EMBL" id="KN822994">
    <property type="protein sequence ID" value="KIO28425.1"/>
    <property type="molecule type" value="Genomic_DNA"/>
</dbReference>
<gene>
    <name evidence="1" type="ORF">M407DRAFT_22321</name>
</gene>
<reference evidence="2" key="2">
    <citation type="submission" date="2015-01" db="EMBL/GenBank/DDBJ databases">
        <title>Evolutionary Origins and Diversification of the Mycorrhizal Mutualists.</title>
        <authorList>
            <consortium name="DOE Joint Genome Institute"/>
            <consortium name="Mycorrhizal Genomics Consortium"/>
            <person name="Kohler A."/>
            <person name="Kuo A."/>
            <person name="Nagy L.G."/>
            <person name="Floudas D."/>
            <person name="Copeland A."/>
            <person name="Barry K.W."/>
            <person name="Cichocki N."/>
            <person name="Veneault-Fourrey C."/>
            <person name="LaButti K."/>
            <person name="Lindquist E.A."/>
            <person name="Lipzen A."/>
            <person name="Lundell T."/>
            <person name="Morin E."/>
            <person name="Murat C."/>
            <person name="Riley R."/>
            <person name="Ohm R."/>
            <person name="Sun H."/>
            <person name="Tunlid A."/>
            <person name="Henrissat B."/>
            <person name="Grigoriev I.V."/>
            <person name="Hibbett D.S."/>
            <person name="Martin F."/>
        </authorList>
    </citation>
    <scope>NUCLEOTIDE SEQUENCE [LARGE SCALE GENOMIC DNA]</scope>
    <source>
        <strain evidence="2">MUT 4182</strain>
    </source>
</reference>
<evidence type="ECO:0000313" key="2">
    <source>
        <dbReference type="Proteomes" id="UP000054248"/>
    </source>
</evidence>
<organism evidence="1 2">
    <name type="scientific">Tulasnella calospora MUT 4182</name>
    <dbReference type="NCBI Taxonomy" id="1051891"/>
    <lineage>
        <taxon>Eukaryota</taxon>
        <taxon>Fungi</taxon>
        <taxon>Dikarya</taxon>
        <taxon>Basidiomycota</taxon>
        <taxon>Agaricomycotina</taxon>
        <taxon>Agaricomycetes</taxon>
        <taxon>Cantharellales</taxon>
        <taxon>Tulasnellaceae</taxon>
        <taxon>Tulasnella</taxon>
    </lineage>
</organism>
<reference evidence="1 2" key="1">
    <citation type="submission" date="2014-04" db="EMBL/GenBank/DDBJ databases">
        <authorList>
            <consortium name="DOE Joint Genome Institute"/>
            <person name="Kuo A."/>
            <person name="Girlanda M."/>
            <person name="Perotto S."/>
            <person name="Kohler A."/>
            <person name="Nagy L.G."/>
            <person name="Floudas D."/>
            <person name="Copeland A."/>
            <person name="Barry K.W."/>
            <person name="Cichocki N."/>
            <person name="Veneault-Fourrey C."/>
            <person name="LaButti K."/>
            <person name="Lindquist E.A."/>
            <person name="Lipzen A."/>
            <person name="Lundell T."/>
            <person name="Morin E."/>
            <person name="Murat C."/>
            <person name="Sun H."/>
            <person name="Tunlid A."/>
            <person name="Henrissat B."/>
            <person name="Grigoriev I.V."/>
            <person name="Hibbett D.S."/>
            <person name="Martin F."/>
            <person name="Nordberg H.P."/>
            <person name="Cantor M.N."/>
            <person name="Hua S.X."/>
        </authorList>
    </citation>
    <scope>NUCLEOTIDE SEQUENCE [LARGE SCALE GENOMIC DNA]</scope>
    <source>
        <strain evidence="1 2">MUT 4182</strain>
    </source>
</reference>
<dbReference type="HOGENOM" id="CLU_1497298_0_0_1"/>
<evidence type="ECO:0000313" key="1">
    <source>
        <dbReference type="EMBL" id="KIO28425.1"/>
    </source>
</evidence>